<dbReference type="PIRSF" id="PIRSF001365">
    <property type="entry name" value="DHDPS"/>
    <property type="match status" value="1"/>
</dbReference>
<dbReference type="RefSeq" id="WP_068953816.1">
    <property type="nucleotide sequence ID" value="NZ_LGLV01000006.1"/>
</dbReference>
<dbReference type="InterPro" id="IPR002220">
    <property type="entry name" value="DapA-like"/>
</dbReference>
<name>A0A1C7P2T0_9HYPH</name>
<keyword evidence="1 2" id="KW-0456">Lyase</keyword>
<keyword evidence="4" id="KW-1185">Reference proteome</keyword>
<dbReference type="PATRIC" id="fig|1612624.7.peg.3389"/>
<organism evidence="3 4">
    <name type="scientific">Pararhizobium polonicum</name>
    <dbReference type="NCBI Taxonomy" id="1612624"/>
    <lineage>
        <taxon>Bacteria</taxon>
        <taxon>Pseudomonadati</taxon>
        <taxon>Pseudomonadota</taxon>
        <taxon>Alphaproteobacteria</taxon>
        <taxon>Hyphomicrobiales</taxon>
        <taxon>Rhizobiaceae</taxon>
        <taxon>Rhizobium/Agrobacterium group</taxon>
        <taxon>Pararhizobium</taxon>
    </lineage>
</organism>
<dbReference type="AlphaFoldDB" id="A0A1C7P2T0"/>
<evidence type="ECO:0000256" key="2">
    <source>
        <dbReference type="PIRNR" id="PIRNR001365"/>
    </source>
</evidence>
<proteinExistence type="inferred from homology"/>
<dbReference type="SUPFAM" id="SSF51569">
    <property type="entry name" value="Aldolase"/>
    <property type="match status" value="1"/>
</dbReference>
<dbReference type="STRING" id="1612624.ADU59_09240"/>
<dbReference type="PANTHER" id="PTHR12128">
    <property type="entry name" value="DIHYDRODIPICOLINATE SYNTHASE"/>
    <property type="match status" value="1"/>
</dbReference>
<sequence>MRKTMKTPNLTGLTVATLLPYRDDFSIDWDDYARVLDHCVTPDGVTAALVNGHAGEGGLLTVEERRQVVERTRAHIPNKPLLAGIIATSTVDAIAEAKMAEAAGADCAVLFPPGPLGGGASATSRAPVAYVQAVSQAINIPVSLFQYPITSGYGYSTETLCELAAIDGVIAIKEGSDTMLAYDENWRAVKKASPHVSILASNYNWFLPQMAVGADGILSGLGSLAPHLFAELWLAAAAGDLAGMRAVNDRLYPIVRAIYGPSPLIDMHTRMKAGLKALGVIRNASPRPPMMPTQDGIAENIATVVEAARKAGNIRLS</sequence>
<accession>A0A1C7P2T0</accession>
<evidence type="ECO:0000313" key="4">
    <source>
        <dbReference type="Proteomes" id="UP000093111"/>
    </source>
</evidence>
<evidence type="ECO:0000256" key="1">
    <source>
        <dbReference type="ARBA" id="ARBA00023239"/>
    </source>
</evidence>
<dbReference type="EMBL" id="LGLV01000006">
    <property type="protein sequence ID" value="OBZ95572.1"/>
    <property type="molecule type" value="Genomic_DNA"/>
</dbReference>
<dbReference type="SMART" id="SM01130">
    <property type="entry name" value="DHDPS"/>
    <property type="match status" value="1"/>
</dbReference>
<evidence type="ECO:0000313" key="3">
    <source>
        <dbReference type="EMBL" id="OBZ95572.1"/>
    </source>
</evidence>
<dbReference type="InterPro" id="IPR013785">
    <property type="entry name" value="Aldolase_TIM"/>
</dbReference>
<comment type="caution">
    <text evidence="3">The sequence shown here is derived from an EMBL/GenBank/DDBJ whole genome shotgun (WGS) entry which is preliminary data.</text>
</comment>
<gene>
    <name evidence="3" type="ORF">ADU59_09240</name>
</gene>
<dbReference type="GO" id="GO:0008840">
    <property type="term" value="F:4-hydroxy-tetrahydrodipicolinate synthase activity"/>
    <property type="evidence" value="ECO:0007669"/>
    <property type="project" value="TreeGrafter"/>
</dbReference>
<dbReference type="PANTHER" id="PTHR12128:SF72">
    <property type="entry name" value="DIHYDRODIPICOLINATE SYNTHASE"/>
    <property type="match status" value="1"/>
</dbReference>
<protein>
    <submittedName>
        <fullName evidence="3">Dihydrodipicolinate synthase</fullName>
    </submittedName>
</protein>
<dbReference type="PRINTS" id="PR00146">
    <property type="entry name" value="DHPICSNTHASE"/>
</dbReference>
<dbReference type="OrthoDB" id="199953at2"/>
<dbReference type="Gene3D" id="3.20.20.70">
    <property type="entry name" value="Aldolase class I"/>
    <property type="match status" value="1"/>
</dbReference>
<dbReference type="Proteomes" id="UP000093111">
    <property type="component" value="Unassembled WGS sequence"/>
</dbReference>
<reference evidence="3 4" key="1">
    <citation type="journal article" date="2016" name="Syst. Appl. Microbiol.">
        <title>Pararhizobium polonicum sp. nov. isolated from tumors on stone fruit rootstocks.</title>
        <authorList>
            <person name="Pulawska J."/>
            <person name="Kuzmanovic N."/>
            <person name="Willems A."/>
            <person name="Pothier J.F."/>
        </authorList>
    </citation>
    <scope>NUCLEOTIDE SEQUENCE [LARGE SCALE GENOMIC DNA]</scope>
    <source>
        <strain evidence="3 4">F5.1</strain>
    </source>
</reference>
<dbReference type="CDD" id="cd00408">
    <property type="entry name" value="DHDPS-like"/>
    <property type="match status" value="1"/>
</dbReference>
<comment type="similarity">
    <text evidence="2">Belongs to the DapA family.</text>
</comment>
<dbReference type="Pfam" id="PF00701">
    <property type="entry name" value="DHDPS"/>
    <property type="match status" value="1"/>
</dbReference>